<dbReference type="EMBL" id="WCSY01000015">
    <property type="protein sequence ID" value="KAB4310401.1"/>
    <property type="molecule type" value="Genomic_DNA"/>
</dbReference>
<dbReference type="RefSeq" id="WP_008760358.1">
    <property type="nucleotide sequence ID" value="NZ_BAABXH010000002.1"/>
</dbReference>
<evidence type="ECO:0000313" key="7">
    <source>
        <dbReference type="EMBL" id="RHD88970.1"/>
    </source>
</evidence>
<dbReference type="KEGG" id="btho:Btheta7330_03350"/>
<dbReference type="Proteomes" id="UP001156216">
    <property type="component" value="Chromosome"/>
</dbReference>
<dbReference type="Proteomes" id="UP001162960">
    <property type="component" value="Chromosome"/>
</dbReference>
<evidence type="ECO:0000313" key="6">
    <source>
        <dbReference type="EMBL" id="MDC2238603.1"/>
    </source>
</evidence>
<dbReference type="Proteomes" id="UP000436825">
    <property type="component" value="Unassembled WGS sequence"/>
</dbReference>
<reference evidence="7 11" key="1">
    <citation type="submission" date="2018-08" db="EMBL/GenBank/DDBJ databases">
        <title>A genome reference for cultivated species of the human gut microbiota.</title>
        <authorList>
            <person name="Zou Y."/>
            <person name="Xue W."/>
            <person name="Luo G."/>
        </authorList>
    </citation>
    <scope>NUCLEOTIDE SEQUENCE [LARGE SCALE GENOMIC DNA]</scope>
    <source>
        <strain evidence="7 11">AM30-26</strain>
    </source>
</reference>
<evidence type="ECO:0000313" key="9">
    <source>
        <dbReference type="EMBL" id="UYU69793.1"/>
    </source>
</evidence>
<dbReference type="Proteomes" id="UP001156218">
    <property type="component" value="Chromosome"/>
</dbReference>
<evidence type="ECO:0000313" key="1">
    <source>
        <dbReference type="EMBL" id="KAB4310401.1"/>
    </source>
</evidence>
<dbReference type="GO" id="GO:0004180">
    <property type="term" value="F:carboxypeptidase activity"/>
    <property type="evidence" value="ECO:0007669"/>
    <property type="project" value="UniProtKB-KW"/>
</dbReference>
<dbReference type="EMBL" id="CP083680">
    <property type="protein sequence ID" value="UYU66075.1"/>
    <property type="molecule type" value="Genomic_DNA"/>
</dbReference>
<dbReference type="GeneID" id="60925815"/>
<dbReference type="OMA" id="CEMAVTD"/>
<dbReference type="Gene3D" id="2.60.40.1120">
    <property type="entry name" value="Carboxypeptidase-like, regulatory domain"/>
    <property type="match status" value="1"/>
</dbReference>
<name>A0A0N7IAH2_BACT4</name>
<dbReference type="EMBL" id="CP083681">
    <property type="protein sequence ID" value="UYU69793.1"/>
    <property type="molecule type" value="Genomic_DNA"/>
</dbReference>
<dbReference type="AlphaFoldDB" id="A0A0N7IAH2"/>
<proteinExistence type="predicted"/>
<dbReference type="DNASU" id="1072080"/>
<dbReference type="Pfam" id="PF13715">
    <property type="entry name" value="CarbopepD_reg_2"/>
    <property type="match status" value="1"/>
</dbReference>
<organism evidence="7 11">
    <name type="scientific">Bacteroides thetaiotaomicron</name>
    <dbReference type="NCBI Taxonomy" id="818"/>
    <lineage>
        <taxon>Bacteria</taxon>
        <taxon>Pseudomonadati</taxon>
        <taxon>Bacteroidota</taxon>
        <taxon>Bacteroidia</taxon>
        <taxon>Bacteroidales</taxon>
        <taxon>Bacteroidaceae</taxon>
        <taxon>Bacteroides</taxon>
    </lineage>
</organism>
<keyword evidence="7" id="KW-0378">Hydrolase</keyword>
<accession>C6IQS0</accession>
<dbReference type="Proteomes" id="UP000460317">
    <property type="component" value="Unassembled WGS sequence"/>
</dbReference>
<reference evidence="8 17" key="3">
    <citation type="submission" date="2021-06" db="EMBL/GenBank/DDBJ databases">
        <title>Interrogation of the integrated mobile genetic elements in gut-associated Bacteroides with a consensus prediction approach.</title>
        <authorList>
            <person name="Campbell D.E."/>
            <person name="Leigh J.R."/>
            <person name="Kim T."/>
            <person name="England W."/>
            <person name="Whitaker R.J."/>
            <person name="Degnan P.H."/>
        </authorList>
    </citation>
    <scope>NUCLEOTIDE SEQUENCE</scope>
    <source>
        <strain evidence="10">VPI-3443</strain>
        <strain evidence="9">VPI-BTDOT2</strain>
        <strain evidence="8 17">WAL8669</strain>
    </source>
</reference>
<dbReference type="EMBL" id="WCRY01000002">
    <property type="protein sequence ID" value="KAB4487046.1"/>
    <property type="molecule type" value="Genomic_DNA"/>
</dbReference>
<evidence type="ECO:0000313" key="15">
    <source>
        <dbReference type="Proteomes" id="UP000460317"/>
    </source>
</evidence>
<dbReference type="Proteomes" id="UP000488521">
    <property type="component" value="Unassembled WGS sequence"/>
</dbReference>
<dbReference type="Proteomes" id="UP000436858">
    <property type="component" value="Unassembled WGS sequence"/>
</dbReference>
<evidence type="ECO:0000313" key="8">
    <source>
        <dbReference type="EMBL" id="UYU66075.1"/>
    </source>
</evidence>
<evidence type="ECO:0000313" key="5">
    <source>
        <dbReference type="EMBL" id="KAB4487046.1"/>
    </source>
</evidence>
<protein>
    <submittedName>
        <fullName evidence="7">Carboxypeptidase-like regulatory domain-containing protein</fullName>
    </submittedName>
</protein>
<keyword evidence="7" id="KW-0645">Protease</keyword>
<dbReference type="EMBL" id="WCSB01000002">
    <property type="protein sequence ID" value="KAB4454802.1"/>
    <property type="molecule type" value="Genomic_DNA"/>
</dbReference>
<evidence type="ECO:0000313" key="17">
    <source>
        <dbReference type="Proteomes" id="UP001156218"/>
    </source>
</evidence>
<evidence type="ECO:0000313" key="16">
    <source>
        <dbReference type="Proteomes" id="UP000488521"/>
    </source>
</evidence>
<reference evidence="12 13" key="2">
    <citation type="journal article" date="2019" name="Nat. Med.">
        <title>A library of human gut bacterial isolates paired with longitudinal multiomics data enables mechanistic microbiome research.</title>
        <authorList>
            <person name="Poyet M."/>
            <person name="Groussin M."/>
            <person name="Gibbons S.M."/>
            <person name="Avila-Pacheco J."/>
            <person name="Jiang X."/>
            <person name="Kearney S.M."/>
            <person name="Perrotta A.R."/>
            <person name="Berdy B."/>
            <person name="Zhao S."/>
            <person name="Lieberman T.D."/>
            <person name="Swanson P.K."/>
            <person name="Smith M."/>
            <person name="Roesemann S."/>
            <person name="Alexander J.E."/>
            <person name="Rich S.A."/>
            <person name="Livny J."/>
            <person name="Vlamakis H."/>
            <person name="Clish C."/>
            <person name="Bullock K."/>
            <person name="Deik A."/>
            <person name="Scott J."/>
            <person name="Pierce K.A."/>
            <person name="Xavier R.J."/>
            <person name="Alm E.J."/>
        </authorList>
    </citation>
    <scope>NUCLEOTIDE SEQUENCE [LARGE SCALE GENOMIC DNA]</scope>
    <source>
        <strain evidence="4 16">BIOML-A156</strain>
        <strain evidence="3 12">BIOML-A160</strain>
        <strain evidence="5 13">BIOML-A162</strain>
        <strain evidence="2 15">BIOML-A165</strain>
        <strain evidence="1 14">BIOML-A188</strain>
    </source>
</reference>
<dbReference type="Proteomes" id="UP000284785">
    <property type="component" value="Unassembled WGS sequence"/>
</dbReference>
<dbReference type="Proteomes" id="UP000440614">
    <property type="component" value="Unassembled WGS sequence"/>
</dbReference>
<evidence type="ECO:0000313" key="2">
    <source>
        <dbReference type="EMBL" id="KAB4454802.1"/>
    </source>
</evidence>
<evidence type="ECO:0000313" key="13">
    <source>
        <dbReference type="Proteomes" id="UP000436858"/>
    </source>
</evidence>
<gene>
    <name evidence="7" type="ORF">DW780_09545</name>
    <name evidence="4" type="ORF">GAN59_10850</name>
    <name evidence="3" type="ORF">GAN75_01750</name>
    <name evidence="5" type="ORF">GAN91_03315</name>
    <name evidence="2" type="ORF">GAN93_03850</name>
    <name evidence="1" type="ORF">GAO51_16270</name>
    <name evidence="9" type="ORF">KQP59_16075</name>
    <name evidence="8" type="ORF">KQP68_21285</name>
    <name evidence="10" type="ORF">KQP74_12830</name>
    <name evidence="6" type="ORF">PO127_22930</name>
</gene>
<accession>A0A0N7IAH2</accession>
<sequence>MKKSVILLVGWLLAFLWIGSADIWAQDAGDYFTIVGMVKDKQNKRTLENVNVSVQGSNIGTVTNAEGEFALKVRKEEVPRELEISHIGYINSHVSLDKNNSSKLTVWMIPHTNQLNEVVVYANNPRTIIEKAIEKIPVNYSANRNMLTSFYRETVQKGRRYISVSEAVLDVSKTAYTNRTTDYDKLQVLKGRRLLSQKVSDTLAVKVMGGPNISVVLDIVKNKEALLEPEELNNYEFWMAESALIDNRIQYVINFRPRVLLPYALFHGKLYVDCDKLSFTRIEMNLDMQNKSKAIAAILHQKPFGLRFKPQELSFLITYKTIDGRTYLNYIRNDIRFKCDWKRRLFSTSYAVTSEMVVTDRRESPSEIIPRNKVFTSNQIFYDKVGNYWSEDFWGNYNIIAPTESLEHAVDKLKKQSN</sequence>
<dbReference type="EMBL" id="WCRS01000005">
    <property type="protein sequence ID" value="KAB4474849.1"/>
    <property type="molecule type" value="Genomic_DNA"/>
</dbReference>
<dbReference type="EMBL" id="QSJP01000006">
    <property type="protein sequence ID" value="RHD88970.1"/>
    <property type="molecule type" value="Genomic_DNA"/>
</dbReference>
<evidence type="ECO:0000313" key="12">
    <source>
        <dbReference type="Proteomes" id="UP000436825"/>
    </source>
</evidence>
<evidence type="ECO:0000313" key="3">
    <source>
        <dbReference type="EMBL" id="KAB4458793.1"/>
    </source>
</evidence>
<evidence type="ECO:0000313" key="4">
    <source>
        <dbReference type="EMBL" id="KAB4474849.1"/>
    </source>
</evidence>
<evidence type="ECO:0000313" key="11">
    <source>
        <dbReference type="Proteomes" id="UP000284785"/>
    </source>
</evidence>
<dbReference type="SUPFAM" id="SSF49464">
    <property type="entry name" value="Carboxypeptidase regulatory domain-like"/>
    <property type="match status" value="1"/>
</dbReference>
<dbReference type="InterPro" id="IPR008969">
    <property type="entry name" value="CarboxyPept-like_regulatory"/>
</dbReference>
<reference evidence="6" key="4">
    <citation type="submission" date="2022-10" db="EMBL/GenBank/DDBJ databases">
        <title>Human gut microbiome strain richness.</title>
        <authorList>
            <person name="Chen-Liaw A."/>
        </authorList>
    </citation>
    <scope>NUCLEOTIDE SEQUENCE</scope>
    <source>
        <strain evidence="6">1001283st1_A3_1001283B150304_161114</strain>
    </source>
</reference>
<evidence type="ECO:0000313" key="14">
    <source>
        <dbReference type="Proteomes" id="UP000440614"/>
    </source>
</evidence>
<dbReference type="EMBL" id="JAQNVG010000054">
    <property type="protein sequence ID" value="MDC2238603.1"/>
    <property type="molecule type" value="Genomic_DNA"/>
</dbReference>
<dbReference type="EMBL" id="WCRW01000001">
    <property type="protein sequence ID" value="KAB4458793.1"/>
    <property type="molecule type" value="Genomic_DNA"/>
</dbReference>
<keyword evidence="7" id="KW-0121">Carboxypeptidase</keyword>
<evidence type="ECO:0000313" key="10">
    <source>
        <dbReference type="EMBL" id="UYU88846.1"/>
    </source>
</evidence>
<dbReference type="Proteomes" id="UP001217776">
    <property type="component" value="Unassembled WGS sequence"/>
</dbReference>
<dbReference type="EMBL" id="CP083685">
    <property type="protein sequence ID" value="UYU88846.1"/>
    <property type="molecule type" value="Genomic_DNA"/>
</dbReference>